<feature type="non-terminal residue" evidence="2">
    <location>
        <position position="1"/>
    </location>
</feature>
<keyword evidence="3" id="KW-1185">Reference proteome</keyword>
<dbReference type="AlphaFoldDB" id="A0AAN8X8S2"/>
<protein>
    <submittedName>
        <fullName evidence="2">Uncharacterized protein</fullName>
    </submittedName>
</protein>
<evidence type="ECO:0000256" key="1">
    <source>
        <dbReference type="SAM" id="SignalP"/>
    </source>
</evidence>
<keyword evidence="1" id="KW-0732">Signal</keyword>
<sequence>DKMRMFYIILFIWASTDGVFGQDRWVWGTGSIDKGRNLDVQTQPHTTLAPPITTFRPRARSLRRGSFTPSIYHNGLPHHPFFPRGFFPFEFLSPDIPKVNEDGTTKSRVTVDTATLNHNGGASLAPKDKYTTLDRLQRERGPPPKFPPPEQHQLGGLHPDEVFYADDNLLIIRGGGFNSDAFQEPKQPLDDSVYDGDEDYHESTRVVSSGSSPSLDQEYNGNIPFILTPPPAEPKDNIPVVLPHQFKPSPLSIFVGGSSNNHHVYEPFFNMQSTDIRKSNFPLIPLSLNDINMNSSEITSKLRRSASAVIPYVYPAPSINTFALTQPTYQHQRTLQAHSTQQQTLSYHSQAQPFHHIIHNHPSTQRGPLQEYQPAVLQHVALQPQSHYVIQSFPAVQNNPAVHVTNNQDYSQLELQPQTSPVYHSLEGDTRVNFLHPLPTRTPEAEIYTPHFQRYVLPTQFISHGISSVPKTPTVQPVSEIEIKPENPPVFRVLKGDINVNYLPPRPRQNPDAEAIQPQYHHMSYVNTRPQSLKPRI</sequence>
<name>A0AAN8X8S2_HALRR</name>
<reference evidence="2 3" key="1">
    <citation type="submission" date="2023-11" db="EMBL/GenBank/DDBJ databases">
        <title>Halocaridina rubra genome assembly.</title>
        <authorList>
            <person name="Smith C."/>
        </authorList>
    </citation>
    <scope>NUCLEOTIDE SEQUENCE [LARGE SCALE GENOMIC DNA]</scope>
    <source>
        <strain evidence="2">EP-1</strain>
        <tissue evidence="2">Whole</tissue>
    </source>
</reference>
<accession>A0AAN8X8S2</accession>
<gene>
    <name evidence="2" type="ORF">SK128_006230</name>
</gene>
<feature type="signal peptide" evidence="1">
    <location>
        <begin position="1"/>
        <end position="21"/>
    </location>
</feature>
<comment type="caution">
    <text evidence="2">The sequence shown here is derived from an EMBL/GenBank/DDBJ whole genome shotgun (WGS) entry which is preliminary data.</text>
</comment>
<dbReference type="Proteomes" id="UP001381693">
    <property type="component" value="Unassembled WGS sequence"/>
</dbReference>
<dbReference type="EMBL" id="JAXCGZ010011698">
    <property type="protein sequence ID" value="KAK7074270.1"/>
    <property type="molecule type" value="Genomic_DNA"/>
</dbReference>
<feature type="chain" id="PRO_5042834151" evidence="1">
    <location>
        <begin position="22"/>
        <end position="537"/>
    </location>
</feature>
<organism evidence="2 3">
    <name type="scientific">Halocaridina rubra</name>
    <name type="common">Hawaiian red shrimp</name>
    <dbReference type="NCBI Taxonomy" id="373956"/>
    <lineage>
        <taxon>Eukaryota</taxon>
        <taxon>Metazoa</taxon>
        <taxon>Ecdysozoa</taxon>
        <taxon>Arthropoda</taxon>
        <taxon>Crustacea</taxon>
        <taxon>Multicrustacea</taxon>
        <taxon>Malacostraca</taxon>
        <taxon>Eumalacostraca</taxon>
        <taxon>Eucarida</taxon>
        <taxon>Decapoda</taxon>
        <taxon>Pleocyemata</taxon>
        <taxon>Caridea</taxon>
        <taxon>Atyoidea</taxon>
        <taxon>Atyidae</taxon>
        <taxon>Halocaridina</taxon>
    </lineage>
</organism>
<proteinExistence type="predicted"/>
<evidence type="ECO:0000313" key="2">
    <source>
        <dbReference type="EMBL" id="KAK7074270.1"/>
    </source>
</evidence>
<evidence type="ECO:0000313" key="3">
    <source>
        <dbReference type="Proteomes" id="UP001381693"/>
    </source>
</evidence>